<reference evidence="1 2" key="1">
    <citation type="journal article" date="2011" name="J. Bacteriol.">
        <title>Complete genome of the cellulolytic ruminal bacterium Ruminococcus albus 7.</title>
        <authorList>
            <person name="Suen G."/>
            <person name="Stevenson D.M."/>
            <person name="Bruce D.C."/>
            <person name="Chertkov O."/>
            <person name="Copeland A."/>
            <person name="Cheng J.F."/>
            <person name="Detter C."/>
            <person name="Detter J.C."/>
            <person name="Goodwin L.A."/>
            <person name="Han C.S."/>
            <person name="Hauser L.J."/>
            <person name="Ivanova N.N."/>
            <person name="Kyrpides N.C."/>
            <person name="Land M.L."/>
            <person name="Lapidus A."/>
            <person name="Lucas S."/>
            <person name="Ovchinnikova G."/>
            <person name="Pitluck S."/>
            <person name="Tapia R."/>
            <person name="Woyke T."/>
            <person name="Boyum J."/>
            <person name="Mead D."/>
            <person name="Weimer P.J."/>
        </authorList>
    </citation>
    <scope>NUCLEOTIDE SEQUENCE [LARGE SCALE GENOMIC DNA]</scope>
    <source>
        <strain evidence="2">ATCC 27210 / DSM 20455 / JCM 14654 / NCDO 2250 / 7</strain>
    </source>
</reference>
<sequence length="503" mass="55289">MIPSDVSRTETTLTYEETSTATTPVVINSYPTYFPLAMNASGTNVLDSNTGYVVSGANYPGNDPPGDIRVSRYDRNPYISNSLTNGSLDSSKIFTIGLNGQQQTLRQYGTDRFYKYHTARSQLQETLDAGEGSVYGLHFMDAEISKDHLVTLPTATLNGQTYTNFAVPEDSIDFTLRTQGYINFFAGTYFSGSNVQSFFSLHQIFRNAQNEITEIKEIKEIYKNADGTSYTYRYDGESAPSSGTKVFDTAWLTDPSNITANRVYYFEIPVNEGEYALGSVAGKNGAYLLYLDISTHQGDSILTREKMEIISSTYLLPAGIRFSDDEYKSYIIPITQTGDTAIVSENGTVTSVPELDENSTEETRLIETVTISDYAGMLVVQRITEGSTVTYYYGTDTEHLILSTALVCSGYFSGTEPDTEPDTVILQYYYYPEGTNTVMNTASAEYDIADDVTVTAYDVTAAADSAAVTAYVTGFDGEKSYLTFQSRNGLSAGDSVIITVRSP</sequence>
<evidence type="ECO:0000313" key="2">
    <source>
        <dbReference type="Proteomes" id="UP000006919"/>
    </source>
</evidence>
<proteinExistence type="predicted"/>
<dbReference type="AlphaFoldDB" id="E6UCE6"/>
<dbReference type="EMBL" id="CP002403">
    <property type="protein sequence ID" value="ADU20738.1"/>
    <property type="molecule type" value="Genomic_DNA"/>
</dbReference>
<dbReference type="OrthoDB" id="1813973at2"/>
<dbReference type="Proteomes" id="UP000006919">
    <property type="component" value="Chromosome"/>
</dbReference>
<organism evidence="1 2">
    <name type="scientific">Ruminococcus albus (strain ATCC 27210 / DSM 20455 / JCM 14654 / NCDO 2250 / 7)</name>
    <dbReference type="NCBI Taxonomy" id="697329"/>
    <lineage>
        <taxon>Bacteria</taxon>
        <taxon>Bacillati</taxon>
        <taxon>Bacillota</taxon>
        <taxon>Clostridia</taxon>
        <taxon>Eubacteriales</taxon>
        <taxon>Oscillospiraceae</taxon>
        <taxon>Ruminococcus</taxon>
    </lineage>
</organism>
<dbReference type="KEGG" id="ral:Rumal_0181"/>
<gene>
    <name evidence="1" type="ordered locus">Rumal_0181</name>
</gene>
<dbReference type="STRING" id="697329.Rumal_0181"/>
<dbReference type="RefSeq" id="WP_013496930.1">
    <property type="nucleotide sequence ID" value="NC_014833.1"/>
</dbReference>
<accession>E6UCE6</accession>
<dbReference type="HOGENOM" id="CLU_541714_0_0_9"/>
<evidence type="ECO:0000313" key="1">
    <source>
        <dbReference type="EMBL" id="ADU20738.1"/>
    </source>
</evidence>
<name>E6UCE6_RUMA7</name>
<protein>
    <submittedName>
        <fullName evidence="1">Uncharacterized protein</fullName>
    </submittedName>
</protein>